<accession>A0A517QK64</accession>
<organism evidence="1 2">
    <name type="scientific">Thalassoglobus polymorphus</name>
    <dbReference type="NCBI Taxonomy" id="2527994"/>
    <lineage>
        <taxon>Bacteria</taxon>
        <taxon>Pseudomonadati</taxon>
        <taxon>Planctomycetota</taxon>
        <taxon>Planctomycetia</taxon>
        <taxon>Planctomycetales</taxon>
        <taxon>Planctomycetaceae</taxon>
        <taxon>Thalassoglobus</taxon>
    </lineage>
</organism>
<protein>
    <recommendedName>
        <fullName evidence="3">PIN domain-containing protein</fullName>
    </recommendedName>
</protein>
<gene>
    <name evidence="1" type="ORF">Mal48_12440</name>
</gene>
<proteinExistence type="predicted"/>
<evidence type="ECO:0000313" key="1">
    <source>
        <dbReference type="EMBL" id="QDT32005.1"/>
    </source>
</evidence>
<dbReference type="AlphaFoldDB" id="A0A517QK64"/>
<dbReference type="InterPro" id="IPR021799">
    <property type="entry name" value="PIN-like_prokaryotic"/>
</dbReference>
<dbReference type="OrthoDB" id="9833620at2"/>
<sequence length="183" mass="21301">MSAASDKSVWMLDSSTFIHVVMIDRLQLLSNLRTPLCFPEYVYRFELGVNAKLRTRQNAKECVRCEQVTVQQLTLEDLERIAELEAPRRIGLGEIACAIIAERNQGGVLCDDRRAKNWLCDRISGSVVWEDTEDFLLNAADLWHISEFDLEEFQSTLRDNLYVCRIDLRQEHLFRLHARNTKQ</sequence>
<name>A0A517QK64_9PLAN</name>
<dbReference type="Proteomes" id="UP000315724">
    <property type="component" value="Chromosome"/>
</dbReference>
<keyword evidence="2" id="KW-1185">Reference proteome</keyword>
<dbReference type="RefSeq" id="WP_145196989.1">
    <property type="nucleotide sequence ID" value="NZ_CP036267.1"/>
</dbReference>
<evidence type="ECO:0008006" key="3">
    <source>
        <dbReference type="Google" id="ProtNLM"/>
    </source>
</evidence>
<dbReference type="EMBL" id="CP036267">
    <property type="protein sequence ID" value="QDT32005.1"/>
    <property type="molecule type" value="Genomic_DNA"/>
</dbReference>
<evidence type="ECO:0000313" key="2">
    <source>
        <dbReference type="Proteomes" id="UP000315724"/>
    </source>
</evidence>
<dbReference type="KEGG" id="tpol:Mal48_12440"/>
<reference evidence="1 2" key="1">
    <citation type="submission" date="2019-02" db="EMBL/GenBank/DDBJ databases">
        <title>Deep-cultivation of Planctomycetes and their phenomic and genomic characterization uncovers novel biology.</title>
        <authorList>
            <person name="Wiegand S."/>
            <person name="Jogler M."/>
            <person name="Boedeker C."/>
            <person name="Pinto D."/>
            <person name="Vollmers J."/>
            <person name="Rivas-Marin E."/>
            <person name="Kohn T."/>
            <person name="Peeters S.H."/>
            <person name="Heuer A."/>
            <person name="Rast P."/>
            <person name="Oberbeckmann S."/>
            <person name="Bunk B."/>
            <person name="Jeske O."/>
            <person name="Meyerdierks A."/>
            <person name="Storesund J.E."/>
            <person name="Kallscheuer N."/>
            <person name="Luecker S."/>
            <person name="Lage O.M."/>
            <person name="Pohl T."/>
            <person name="Merkel B.J."/>
            <person name="Hornburger P."/>
            <person name="Mueller R.-W."/>
            <person name="Bruemmer F."/>
            <person name="Labrenz M."/>
            <person name="Spormann A.M."/>
            <person name="Op den Camp H."/>
            <person name="Overmann J."/>
            <person name="Amann R."/>
            <person name="Jetten M.S.M."/>
            <person name="Mascher T."/>
            <person name="Medema M.H."/>
            <person name="Devos D.P."/>
            <person name="Kaster A.-K."/>
            <person name="Ovreas L."/>
            <person name="Rohde M."/>
            <person name="Galperin M.Y."/>
            <person name="Jogler C."/>
        </authorList>
    </citation>
    <scope>NUCLEOTIDE SEQUENCE [LARGE SCALE GENOMIC DNA]</scope>
    <source>
        <strain evidence="1 2">Mal48</strain>
    </source>
</reference>
<dbReference type="Pfam" id="PF11848">
    <property type="entry name" value="DUF3368"/>
    <property type="match status" value="1"/>
</dbReference>